<reference evidence="2 3" key="1">
    <citation type="submission" date="2023-07" db="EMBL/GenBank/DDBJ databases">
        <title>Sequencing the genomes of 1000 actinobacteria strains.</title>
        <authorList>
            <person name="Klenk H.-P."/>
        </authorList>
    </citation>
    <scope>NUCLEOTIDE SEQUENCE [LARGE SCALE GENOMIC DNA]</scope>
    <source>
        <strain evidence="2 3">DSM 44109</strain>
    </source>
</reference>
<name>A0ABT9RCE5_9ACTN</name>
<keyword evidence="1" id="KW-0472">Membrane</keyword>
<organism evidence="2 3">
    <name type="scientific">Streptosporangium brasiliense</name>
    <dbReference type="NCBI Taxonomy" id="47480"/>
    <lineage>
        <taxon>Bacteria</taxon>
        <taxon>Bacillati</taxon>
        <taxon>Actinomycetota</taxon>
        <taxon>Actinomycetes</taxon>
        <taxon>Streptosporangiales</taxon>
        <taxon>Streptosporangiaceae</taxon>
        <taxon>Streptosporangium</taxon>
    </lineage>
</organism>
<keyword evidence="1" id="KW-0812">Transmembrane</keyword>
<evidence type="ECO:0000313" key="3">
    <source>
        <dbReference type="Proteomes" id="UP001230426"/>
    </source>
</evidence>
<dbReference type="EMBL" id="JAUSRB010000002">
    <property type="protein sequence ID" value="MDP9866926.1"/>
    <property type="molecule type" value="Genomic_DNA"/>
</dbReference>
<evidence type="ECO:0008006" key="4">
    <source>
        <dbReference type="Google" id="ProtNLM"/>
    </source>
</evidence>
<keyword evidence="1" id="KW-1133">Transmembrane helix</keyword>
<keyword evidence="3" id="KW-1185">Reference proteome</keyword>
<proteinExistence type="predicted"/>
<comment type="caution">
    <text evidence="2">The sequence shown here is derived from an EMBL/GenBank/DDBJ whole genome shotgun (WGS) entry which is preliminary data.</text>
</comment>
<dbReference type="Proteomes" id="UP001230426">
    <property type="component" value="Unassembled WGS sequence"/>
</dbReference>
<dbReference type="RefSeq" id="WP_306868113.1">
    <property type="nucleotide sequence ID" value="NZ_JAUSRB010000002.1"/>
</dbReference>
<evidence type="ECO:0000313" key="2">
    <source>
        <dbReference type="EMBL" id="MDP9866926.1"/>
    </source>
</evidence>
<accession>A0ABT9RCE5</accession>
<gene>
    <name evidence="2" type="ORF">J2S55_006192</name>
</gene>
<feature type="transmembrane region" description="Helical" evidence="1">
    <location>
        <begin position="20"/>
        <end position="41"/>
    </location>
</feature>
<protein>
    <recommendedName>
        <fullName evidence="4">Transposase</fullName>
    </recommendedName>
</protein>
<sequence>MVATFAGRISVPGAAPVRPVEIVFCLLPAGVSASGVTWPALRRAFRLRRWWVARRAAGDLDERWRDYACNG</sequence>
<evidence type="ECO:0000256" key="1">
    <source>
        <dbReference type="SAM" id="Phobius"/>
    </source>
</evidence>